<reference evidence="1 2" key="1">
    <citation type="submission" date="2013-06" db="EMBL/GenBank/DDBJ databases">
        <authorList>
            <person name="Weinstock G."/>
            <person name="Sodergren E."/>
            <person name="Lobos E.A."/>
            <person name="Fulton L."/>
            <person name="Fulton R."/>
            <person name="Courtney L."/>
            <person name="Fronick C."/>
            <person name="O'Laughlin M."/>
            <person name="Godfrey J."/>
            <person name="Wilson R.M."/>
            <person name="Miner T."/>
            <person name="Farmer C."/>
            <person name="Delehaunty K."/>
            <person name="Cordes M."/>
            <person name="Minx P."/>
            <person name="Tomlinson C."/>
            <person name="Chen J."/>
            <person name="Wollam A."/>
            <person name="Pepin K.H."/>
            <person name="Bhonagiri V."/>
            <person name="Zhang X."/>
            <person name="Warren W."/>
            <person name="Mitreva M."/>
            <person name="Mardis E.R."/>
            <person name="Wilson R.K."/>
        </authorList>
    </citation>
    <scope>NUCLEOTIDE SEQUENCE [LARGE SCALE GENOMIC DNA]</scope>
    <source>
        <strain evidence="1 2">F0510</strain>
    </source>
</reference>
<organism evidence="1 2">
    <name type="scientific">Actinomyces johnsonii F0510</name>
    <dbReference type="NCBI Taxonomy" id="1227262"/>
    <lineage>
        <taxon>Bacteria</taxon>
        <taxon>Bacillati</taxon>
        <taxon>Actinomycetota</taxon>
        <taxon>Actinomycetes</taxon>
        <taxon>Actinomycetales</taxon>
        <taxon>Actinomycetaceae</taxon>
        <taxon>Actinomyces</taxon>
    </lineage>
</organism>
<evidence type="ECO:0000313" key="1">
    <source>
        <dbReference type="EMBL" id="ERH16838.1"/>
    </source>
</evidence>
<accession>U1RB20</accession>
<dbReference type="AlphaFoldDB" id="U1RB20"/>
<protein>
    <submittedName>
        <fullName evidence="1">Uncharacterized protein</fullName>
    </submittedName>
</protein>
<gene>
    <name evidence="1" type="ORF">HMPREF1549_02443</name>
</gene>
<evidence type="ECO:0000313" key="2">
    <source>
        <dbReference type="Proteomes" id="UP000016498"/>
    </source>
</evidence>
<name>U1RB20_9ACTO</name>
<proteinExistence type="predicted"/>
<sequence>MLRAGGGCHLISSLVRFPAVWWELRPTIVAPVMGAPARVDRP</sequence>
<dbReference type="HOGENOM" id="CLU_3246033_0_0_11"/>
<dbReference type="Proteomes" id="UP000016498">
    <property type="component" value="Unassembled WGS sequence"/>
</dbReference>
<dbReference type="EMBL" id="AWSD01000282">
    <property type="protein sequence ID" value="ERH16838.1"/>
    <property type="molecule type" value="Genomic_DNA"/>
</dbReference>
<comment type="caution">
    <text evidence="1">The sequence shown here is derived from an EMBL/GenBank/DDBJ whole genome shotgun (WGS) entry which is preliminary data.</text>
</comment>